<name>Q87DT5_XYLFT</name>
<evidence type="ECO:0000256" key="1">
    <source>
        <dbReference type="ARBA" id="ARBA00023015"/>
    </source>
</evidence>
<evidence type="ECO:0000259" key="4">
    <source>
        <dbReference type="PROSITE" id="PS50995"/>
    </source>
</evidence>
<evidence type="ECO:0000313" key="5">
    <source>
        <dbReference type="EMBL" id="AAO28468.1"/>
    </source>
</evidence>
<dbReference type="Proteomes" id="UP000002516">
    <property type="component" value="Chromosome"/>
</dbReference>
<evidence type="ECO:0000313" key="6">
    <source>
        <dbReference type="Proteomes" id="UP000002516"/>
    </source>
</evidence>
<dbReference type="InterPro" id="IPR036388">
    <property type="entry name" value="WH-like_DNA-bd_sf"/>
</dbReference>
<dbReference type="PANTHER" id="PTHR33164">
    <property type="entry name" value="TRANSCRIPTIONAL REGULATOR, MARR FAMILY"/>
    <property type="match status" value="1"/>
</dbReference>
<sequence length="148" mass="16787">MYIMDPSTSPGISLLLRQVCDGLVRQLDEEMRQEFPDLGFTHYLGLKVIAIHAPCTANKLAQALDQTPSAVTRLLDKLEAMGVVRREPHAQDRRALHIVMTETGKDLWRRLKQHGECATTYALRELSEDDQGQLIHLLTRIRNSLDLS</sequence>
<feature type="domain" description="HTH marR-type" evidence="4">
    <location>
        <begin position="9"/>
        <end position="143"/>
    </location>
</feature>
<dbReference type="SUPFAM" id="SSF46785">
    <property type="entry name" value="Winged helix' DNA-binding domain"/>
    <property type="match status" value="1"/>
</dbReference>
<dbReference type="PROSITE" id="PS50995">
    <property type="entry name" value="HTH_MARR_2"/>
    <property type="match status" value="1"/>
</dbReference>
<organism evidence="5 6">
    <name type="scientific">Xylella fastidiosa (strain Temecula1 / ATCC 700964)</name>
    <dbReference type="NCBI Taxonomy" id="183190"/>
    <lineage>
        <taxon>Bacteria</taxon>
        <taxon>Pseudomonadati</taxon>
        <taxon>Pseudomonadota</taxon>
        <taxon>Gammaproteobacteria</taxon>
        <taxon>Lysobacterales</taxon>
        <taxon>Lysobacteraceae</taxon>
        <taxon>Xylella</taxon>
    </lineage>
</organism>
<evidence type="ECO:0000256" key="2">
    <source>
        <dbReference type="ARBA" id="ARBA00023125"/>
    </source>
</evidence>
<dbReference type="HOGENOM" id="CLU_083287_18_5_6"/>
<keyword evidence="6" id="KW-1185">Reference proteome</keyword>
<keyword evidence="1" id="KW-0805">Transcription regulation</keyword>
<dbReference type="PANTHER" id="PTHR33164:SF64">
    <property type="entry name" value="TRANSCRIPTIONAL REGULATOR SLYA"/>
    <property type="match status" value="1"/>
</dbReference>
<gene>
    <name evidence="5" type="primary">yybA</name>
    <name evidence="5" type="ordered locus">PD_0595</name>
</gene>
<dbReference type="SMART" id="SM00347">
    <property type="entry name" value="HTH_MARR"/>
    <property type="match status" value="1"/>
</dbReference>
<dbReference type="Gene3D" id="1.10.10.10">
    <property type="entry name" value="Winged helix-like DNA-binding domain superfamily/Winged helix DNA-binding domain"/>
    <property type="match status" value="1"/>
</dbReference>
<dbReference type="GO" id="GO:0003677">
    <property type="term" value="F:DNA binding"/>
    <property type="evidence" value="ECO:0007669"/>
    <property type="project" value="UniProtKB-KW"/>
</dbReference>
<dbReference type="InterPro" id="IPR036390">
    <property type="entry name" value="WH_DNA-bd_sf"/>
</dbReference>
<dbReference type="Pfam" id="PF12802">
    <property type="entry name" value="MarR_2"/>
    <property type="match status" value="1"/>
</dbReference>
<dbReference type="EMBL" id="AE009442">
    <property type="protein sequence ID" value="AAO28468.1"/>
    <property type="molecule type" value="Genomic_DNA"/>
</dbReference>
<dbReference type="GO" id="GO:0003700">
    <property type="term" value="F:DNA-binding transcription factor activity"/>
    <property type="evidence" value="ECO:0007669"/>
    <property type="project" value="InterPro"/>
</dbReference>
<dbReference type="PRINTS" id="PR00598">
    <property type="entry name" value="HTHMARR"/>
</dbReference>
<dbReference type="AlphaFoldDB" id="Q87DT5"/>
<dbReference type="InterPro" id="IPR039422">
    <property type="entry name" value="MarR/SlyA-like"/>
</dbReference>
<reference evidence="5 6" key="1">
    <citation type="journal article" date="2003" name="J. Bacteriol.">
        <title>Comparative analyses of the complete genome sequences of Pierce's disease and citrus variegated chlorosis strains of Xylella fastidiosa.</title>
        <authorList>
            <person name="Van Sluys M.A."/>
            <person name="de Oliveira M.C."/>
            <person name="Monteiro-Vitorello C.B."/>
            <person name="Miyaki C.Y."/>
            <person name="Furlan L.R."/>
            <person name="Camargo L.E."/>
            <person name="da Silva A.C."/>
            <person name="Moon D.H."/>
            <person name="Takita M.A."/>
            <person name="Lemos E.G."/>
            <person name="Machado M.A."/>
            <person name="Ferro M.I."/>
            <person name="da Silva F.R."/>
            <person name="Goldman M.H."/>
            <person name="Goldman G.H."/>
            <person name="Lemos M.V."/>
            <person name="El-Dorry H."/>
            <person name="Tsai S.M."/>
            <person name="Carrer H."/>
            <person name="Carraro D.M."/>
            <person name="de Oliveira R.C."/>
            <person name="Nunes L.R."/>
            <person name="Siqueira W.J."/>
            <person name="Coutinho L.L."/>
            <person name="Kimura E.T."/>
            <person name="Ferro E.S."/>
            <person name="Harakava R."/>
            <person name="Kuramae E.E."/>
            <person name="Marino C.L."/>
            <person name="Giglioti E."/>
            <person name="Abreu I.L."/>
            <person name="Alves L.M."/>
            <person name="do Amaral A.M."/>
            <person name="Baia G.S."/>
            <person name="Blanco S.R."/>
            <person name="Brito M.S."/>
            <person name="Cannavan F.S."/>
            <person name="Celestino A.V."/>
            <person name="da Cunha A.F."/>
            <person name="Fenille R.C."/>
            <person name="Ferro J.A."/>
            <person name="Formighieri E.F."/>
            <person name="Kishi L.T."/>
            <person name="Leoni S.G."/>
            <person name="Oliveira A.R."/>
            <person name="Rosa V.E.Jr."/>
            <person name="Sassaki F.T."/>
            <person name="Sena J.A."/>
            <person name="de Souza A.A."/>
            <person name="Truffi D."/>
            <person name="Tsukumo F."/>
            <person name="Yanai G.M."/>
            <person name="Zaros L.G."/>
            <person name="Civerolo E.L."/>
            <person name="Simpson A.J."/>
            <person name="Almeida N.F.Jr."/>
            <person name="Setubal J.C."/>
            <person name="Kitajima J.P."/>
        </authorList>
    </citation>
    <scope>NUCLEOTIDE SEQUENCE [LARGE SCALE GENOMIC DNA]</scope>
    <source>
        <strain evidence="6">Temecula1 / ATCC 700964</strain>
    </source>
</reference>
<dbReference type="GO" id="GO:0006950">
    <property type="term" value="P:response to stress"/>
    <property type="evidence" value="ECO:0007669"/>
    <property type="project" value="TreeGrafter"/>
</dbReference>
<keyword evidence="3" id="KW-0804">Transcription</keyword>
<evidence type="ECO:0000256" key="3">
    <source>
        <dbReference type="ARBA" id="ARBA00023163"/>
    </source>
</evidence>
<dbReference type="InterPro" id="IPR000835">
    <property type="entry name" value="HTH_MarR-typ"/>
</dbReference>
<accession>Q87DT5</accession>
<keyword evidence="2" id="KW-0238">DNA-binding</keyword>
<protein>
    <submittedName>
        <fullName evidence="5">Transcriptional regulator MarR family</fullName>
    </submittedName>
</protein>
<proteinExistence type="predicted"/>
<dbReference type="KEGG" id="xft:PD_0595"/>